<evidence type="ECO:0000259" key="1">
    <source>
        <dbReference type="SMART" id="SM00471"/>
    </source>
</evidence>
<dbReference type="SMART" id="SM00471">
    <property type="entry name" value="HDc"/>
    <property type="match status" value="1"/>
</dbReference>
<dbReference type="InterPro" id="IPR003607">
    <property type="entry name" value="HD/PDEase_dom"/>
</dbReference>
<evidence type="ECO:0000313" key="2">
    <source>
        <dbReference type="EMBL" id="TYR32535.1"/>
    </source>
</evidence>
<name>A0A5D4GZ98_9SPHI</name>
<gene>
    <name evidence="2" type="ORF">FXV77_19070</name>
</gene>
<evidence type="ECO:0000313" key="3">
    <source>
        <dbReference type="Proteomes" id="UP000322362"/>
    </source>
</evidence>
<dbReference type="EMBL" id="VTAV01000019">
    <property type="protein sequence ID" value="TYR32535.1"/>
    <property type="molecule type" value="Genomic_DNA"/>
</dbReference>
<accession>A0A5D4GZ98</accession>
<dbReference type="AlphaFoldDB" id="A0A5D4GZ98"/>
<dbReference type="Pfam" id="PF01966">
    <property type="entry name" value="HD"/>
    <property type="match status" value="1"/>
</dbReference>
<dbReference type="InterPro" id="IPR006674">
    <property type="entry name" value="HD_domain"/>
</dbReference>
<dbReference type="CDD" id="cd00077">
    <property type="entry name" value="HDc"/>
    <property type="match status" value="1"/>
</dbReference>
<protein>
    <submittedName>
        <fullName evidence="2">HD domain-containing protein</fullName>
    </submittedName>
</protein>
<dbReference type="Gene3D" id="1.10.3210.10">
    <property type="entry name" value="Hypothetical protein af1432"/>
    <property type="match status" value="1"/>
</dbReference>
<keyword evidence="3" id="KW-1185">Reference proteome</keyword>
<dbReference type="Proteomes" id="UP000322362">
    <property type="component" value="Unassembled WGS sequence"/>
</dbReference>
<sequence>MPEQYVDAAENFDFLDDINDSSSNFNGSAQNNVVSIVFVELLQLTINKFVNMIPLMNYKKILKEANNYIEQYVERYGQQQYAFHNMHHIANVSKAVDEISDYYKLYAEHYFIVKAAALFHDLGYISHGPQGHEAKGALLAKAFLDSKSVSTDLTQSVINCIMATRDKQHPTTFLESILCDADLIHLGQKNFSRLNFCMFQEIMDLRKFELDKNIWMALSIKFLENHQFHTSYVQDRYNNGKSQNLKLLKTKLTRLAISKNS</sequence>
<dbReference type="RefSeq" id="WP_148920839.1">
    <property type="nucleotide sequence ID" value="NZ_VTAV01000019.1"/>
</dbReference>
<dbReference type="SUPFAM" id="SSF109604">
    <property type="entry name" value="HD-domain/PDEase-like"/>
    <property type="match status" value="1"/>
</dbReference>
<comment type="caution">
    <text evidence="2">The sequence shown here is derived from an EMBL/GenBank/DDBJ whole genome shotgun (WGS) entry which is preliminary data.</text>
</comment>
<feature type="domain" description="HD/PDEase" evidence="1">
    <location>
        <begin position="81"/>
        <end position="196"/>
    </location>
</feature>
<organism evidence="2 3">
    <name type="scientific">Sphingobacterium phlebotomi</name>
    <dbReference type="NCBI Taxonomy" id="2605433"/>
    <lineage>
        <taxon>Bacteria</taxon>
        <taxon>Pseudomonadati</taxon>
        <taxon>Bacteroidota</taxon>
        <taxon>Sphingobacteriia</taxon>
        <taxon>Sphingobacteriales</taxon>
        <taxon>Sphingobacteriaceae</taxon>
        <taxon>Sphingobacterium</taxon>
    </lineage>
</organism>
<proteinExistence type="predicted"/>
<reference evidence="2 3" key="1">
    <citation type="submission" date="2019-08" db="EMBL/GenBank/DDBJ databases">
        <title>Phlebobacter frassis gen. nov. sp. nov., a new member of family Sphingobacteriaceae isolated from sand fly rearing media.</title>
        <authorList>
            <person name="Kakumanu M.L."/>
            <person name="Marayati B.F."/>
            <person name="Wada-Katsumata A."/>
            <person name="Wasserberg G."/>
            <person name="Schal C."/>
            <person name="Apperson C.S."/>
            <person name="Ponnusamy L."/>
        </authorList>
    </citation>
    <scope>NUCLEOTIDE SEQUENCE [LARGE SCALE GENOMIC DNA]</scope>
    <source>
        <strain evidence="2 3">SSI9</strain>
    </source>
</reference>